<evidence type="ECO:0000256" key="12">
    <source>
        <dbReference type="SAM" id="Phobius"/>
    </source>
</evidence>
<dbReference type="InterPro" id="IPR003317">
    <property type="entry name" value="Cyt-d_oxidase_su2"/>
</dbReference>
<protein>
    <submittedName>
        <fullName evidence="13">Cytochrome bd-I ubiquinol oxidase subunit 2</fullName>
    </submittedName>
</protein>
<dbReference type="PANTHER" id="PTHR43141">
    <property type="entry name" value="CYTOCHROME BD2 SUBUNIT II"/>
    <property type="match status" value="1"/>
</dbReference>
<evidence type="ECO:0000256" key="2">
    <source>
        <dbReference type="ARBA" id="ARBA00007543"/>
    </source>
</evidence>
<dbReference type="Proteomes" id="UP000316476">
    <property type="component" value="Unassembled WGS sequence"/>
</dbReference>
<evidence type="ECO:0000256" key="10">
    <source>
        <dbReference type="ARBA" id="ARBA00023004"/>
    </source>
</evidence>
<keyword evidence="4" id="KW-1003">Cell membrane</keyword>
<evidence type="ECO:0000256" key="9">
    <source>
        <dbReference type="ARBA" id="ARBA00022989"/>
    </source>
</evidence>
<feature type="transmembrane region" description="Helical" evidence="12">
    <location>
        <begin position="311"/>
        <end position="337"/>
    </location>
</feature>
<evidence type="ECO:0000256" key="3">
    <source>
        <dbReference type="ARBA" id="ARBA00022448"/>
    </source>
</evidence>
<sequence>MIAMTSWFTAESLPFVWFTLIGCLLTGYLILDGFDLGVGVLHLIVPKDETERRLSVNSIGPLWDGNEVWLVTFGGALFAMFPYAYATAFPAFYTAFILLLFALIFRAVSMEFRGKMHSKLGRRMWDVGFGIGSLLAAFLFGVAGGNVVSGLELNERGDYTGSLMDQLSPYPLTCGLLIVLLFTLHGAIFLYMKLTGDYQQRIANAAKVSWVLFAIVYGIVTIWTLASVPRATENFADVPALWLIPAFNVAMVGLTGWMVWQRFAFAAFLCNAGSIASMVILLAAALFPNLINATDPAMDLRIVDAASSTRTLTIGLIVVGIGLPFVLIYTTIIYWTFRGKTRLESHSY</sequence>
<evidence type="ECO:0000256" key="11">
    <source>
        <dbReference type="ARBA" id="ARBA00023136"/>
    </source>
</evidence>
<feature type="transmembrane region" description="Helical" evidence="12">
    <location>
        <begin position="267"/>
        <end position="291"/>
    </location>
</feature>
<keyword evidence="10" id="KW-0408">Iron</keyword>
<evidence type="ECO:0000256" key="7">
    <source>
        <dbReference type="ARBA" id="ARBA00022723"/>
    </source>
</evidence>
<dbReference type="GO" id="GO:0046872">
    <property type="term" value="F:metal ion binding"/>
    <property type="evidence" value="ECO:0007669"/>
    <property type="project" value="UniProtKB-KW"/>
</dbReference>
<dbReference type="GO" id="GO:0070069">
    <property type="term" value="C:cytochrome complex"/>
    <property type="evidence" value="ECO:0007669"/>
    <property type="project" value="TreeGrafter"/>
</dbReference>
<dbReference type="PIRSF" id="PIRSF000267">
    <property type="entry name" value="Cyt_oxidse_sub2"/>
    <property type="match status" value="1"/>
</dbReference>
<keyword evidence="9 12" id="KW-1133">Transmembrane helix</keyword>
<evidence type="ECO:0000313" key="13">
    <source>
        <dbReference type="EMBL" id="TWU67706.1"/>
    </source>
</evidence>
<feature type="transmembrane region" description="Helical" evidence="12">
    <location>
        <begin position="240"/>
        <end position="260"/>
    </location>
</feature>
<dbReference type="GO" id="GO:0019646">
    <property type="term" value="P:aerobic electron transport chain"/>
    <property type="evidence" value="ECO:0007669"/>
    <property type="project" value="TreeGrafter"/>
</dbReference>
<comment type="similarity">
    <text evidence="2">Belongs to the cytochrome ubiquinol oxidase subunit 2 family.</text>
</comment>
<keyword evidence="6 12" id="KW-0812">Transmembrane</keyword>
<dbReference type="AlphaFoldDB" id="A0A5C6FZA9"/>
<feature type="transmembrane region" description="Helical" evidence="12">
    <location>
        <begin position="204"/>
        <end position="228"/>
    </location>
</feature>
<dbReference type="GO" id="GO:0005886">
    <property type="term" value="C:plasma membrane"/>
    <property type="evidence" value="ECO:0007669"/>
    <property type="project" value="UniProtKB-SubCell"/>
</dbReference>
<feature type="transmembrane region" description="Helical" evidence="12">
    <location>
        <begin position="129"/>
        <end position="149"/>
    </location>
</feature>
<evidence type="ECO:0000256" key="1">
    <source>
        <dbReference type="ARBA" id="ARBA00004651"/>
    </source>
</evidence>
<reference evidence="13 14" key="1">
    <citation type="submission" date="2019-02" db="EMBL/GenBank/DDBJ databases">
        <title>Deep-cultivation of Planctomycetes and their phenomic and genomic characterization uncovers novel biology.</title>
        <authorList>
            <person name="Wiegand S."/>
            <person name="Jogler M."/>
            <person name="Boedeker C."/>
            <person name="Pinto D."/>
            <person name="Vollmers J."/>
            <person name="Rivas-Marin E."/>
            <person name="Kohn T."/>
            <person name="Peeters S.H."/>
            <person name="Heuer A."/>
            <person name="Rast P."/>
            <person name="Oberbeckmann S."/>
            <person name="Bunk B."/>
            <person name="Jeske O."/>
            <person name="Meyerdierks A."/>
            <person name="Storesund J.E."/>
            <person name="Kallscheuer N."/>
            <person name="Luecker S."/>
            <person name="Lage O.M."/>
            <person name="Pohl T."/>
            <person name="Merkel B.J."/>
            <person name="Hornburger P."/>
            <person name="Mueller R.-W."/>
            <person name="Bruemmer F."/>
            <person name="Labrenz M."/>
            <person name="Spormann A.M."/>
            <person name="Op Den Camp H."/>
            <person name="Overmann J."/>
            <person name="Amann R."/>
            <person name="Jetten M.S.M."/>
            <person name="Mascher T."/>
            <person name="Medema M.H."/>
            <person name="Devos D.P."/>
            <person name="Kaster A.-K."/>
            <person name="Ovreas L."/>
            <person name="Rohde M."/>
            <person name="Galperin M.Y."/>
            <person name="Jogler C."/>
        </authorList>
    </citation>
    <scope>NUCLEOTIDE SEQUENCE [LARGE SCALE GENOMIC DNA]</scope>
    <source>
        <strain evidence="13 14">V7</strain>
    </source>
</reference>
<dbReference type="PANTHER" id="PTHR43141:SF5">
    <property type="entry name" value="CYTOCHROME BD-I UBIQUINOL OXIDASE SUBUNIT 2"/>
    <property type="match status" value="1"/>
</dbReference>
<dbReference type="RefSeq" id="WP_197137511.1">
    <property type="nucleotide sequence ID" value="NZ_SJPZ01000001.1"/>
</dbReference>
<name>A0A5C6FZA9_9PLAN</name>
<dbReference type="GO" id="GO:0016682">
    <property type="term" value="F:oxidoreductase activity, acting on diphenols and related substances as donors, oxygen as acceptor"/>
    <property type="evidence" value="ECO:0007669"/>
    <property type="project" value="TreeGrafter"/>
</dbReference>
<organism evidence="13 14">
    <name type="scientific">Crateriforma conspicua</name>
    <dbReference type="NCBI Taxonomy" id="2527996"/>
    <lineage>
        <taxon>Bacteria</taxon>
        <taxon>Pseudomonadati</taxon>
        <taxon>Planctomycetota</taxon>
        <taxon>Planctomycetia</taxon>
        <taxon>Planctomycetales</taxon>
        <taxon>Planctomycetaceae</taxon>
        <taxon>Crateriforma</taxon>
    </lineage>
</organism>
<keyword evidence="5" id="KW-0349">Heme</keyword>
<evidence type="ECO:0000256" key="5">
    <source>
        <dbReference type="ARBA" id="ARBA00022617"/>
    </source>
</evidence>
<keyword evidence="11 12" id="KW-0472">Membrane</keyword>
<keyword evidence="8" id="KW-0249">Electron transport</keyword>
<comment type="subcellular location">
    <subcellularLocation>
        <location evidence="1">Cell membrane</location>
        <topology evidence="1">Multi-pass membrane protein</topology>
    </subcellularLocation>
</comment>
<keyword evidence="7" id="KW-0479">Metal-binding</keyword>
<gene>
    <name evidence="13" type="primary">cydB</name>
    <name evidence="13" type="ORF">V7x_32830</name>
</gene>
<dbReference type="EMBL" id="SJPZ01000001">
    <property type="protein sequence ID" value="TWU67706.1"/>
    <property type="molecule type" value="Genomic_DNA"/>
</dbReference>
<evidence type="ECO:0000256" key="4">
    <source>
        <dbReference type="ARBA" id="ARBA00022475"/>
    </source>
</evidence>
<dbReference type="Pfam" id="PF02322">
    <property type="entry name" value="Cyt_bd_oxida_II"/>
    <property type="match status" value="1"/>
</dbReference>
<proteinExistence type="inferred from homology"/>
<evidence type="ECO:0000256" key="8">
    <source>
        <dbReference type="ARBA" id="ARBA00022982"/>
    </source>
</evidence>
<feature type="transmembrane region" description="Helical" evidence="12">
    <location>
        <begin position="15"/>
        <end position="45"/>
    </location>
</feature>
<comment type="caution">
    <text evidence="13">The sequence shown here is derived from an EMBL/GenBank/DDBJ whole genome shotgun (WGS) entry which is preliminary data.</text>
</comment>
<dbReference type="NCBIfam" id="TIGR00203">
    <property type="entry name" value="cydB"/>
    <property type="match status" value="1"/>
</dbReference>
<dbReference type="GO" id="GO:0009055">
    <property type="term" value="F:electron transfer activity"/>
    <property type="evidence" value="ECO:0007669"/>
    <property type="project" value="TreeGrafter"/>
</dbReference>
<feature type="transmembrane region" description="Helical" evidence="12">
    <location>
        <begin position="91"/>
        <end position="108"/>
    </location>
</feature>
<evidence type="ECO:0000256" key="6">
    <source>
        <dbReference type="ARBA" id="ARBA00022692"/>
    </source>
</evidence>
<feature type="transmembrane region" description="Helical" evidence="12">
    <location>
        <begin position="169"/>
        <end position="192"/>
    </location>
</feature>
<evidence type="ECO:0000313" key="14">
    <source>
        <dbReference type="Proteomes" id="UP000316476"/>
    </source>
</evidence>
<keyword evidence="3" id="KW-0813">Transport</keyword>
<accession>A0A5C6FZA9</accession>